<comment type="caution">
    <text evidence="1">The sequence shown here is derived from an EMBL/GenBank/DDBJ whole genome shotgun (WGS) entry which is preliminary data.</text>
</comment>
<dbReference type="AlphaFoldDB" id="A0AAV5WW98"/>
<proteinExistence type="predicted"/>
<feature type="non-terminal residue" evidence="1">
    <location>
        <position position="157"/>
    </location>
</feature>
<keyword evidence="2" id="KW-1185">Reference proteome</keyword>
<name>A0AAV5WW98_9BILA</name>
<organism evidence="1 2">
    <name type="scientific">Pristionchus fissidentatus</name>
    <dbReference type="NCBI Taxonomy" id="1538716"/>
    <lineage>
        <taxon>Eukaryota</taxon>
        <taxon>Metazoa</taxon>
        <taxon>Ecdysozoa</taxon>
        <taxon>Nematoda</taxon>
        <taxon>Chromadorea</taxon>
        <taxon>Rhabditida</taxon>
        <taxon>Rhabditina</taxon>
        <taxon>Diplogasteromorpha</taxon>
        <taxon>Diplogasteroidea</taxon>
        <taxon>Neodiplogasteridae</taxon>
        <taxon>Pristionchus</taxon>
    </lineage>
</organism>
<gene>
    <name evidence="1" type="ORF">PFISCL1PPCAC_27943</name>
</gene>
<reference evidence="1" key="1">
    <citation type="submission" date="2023-10" db="EMBL/GenBank/DDBJ databases">
        <title>Genome assembly of Pristionchus species.</title>
        <authorList>
            <person name="Yoshida K."/>
            <person name="Sommer R.J."/>
        </authorList>
    </citation>
    <scope>NUCLEOTIDE SEQUENCE</scope>
    <source>
        <strain evidence="1">RS5133</strain>
    </source>
</reference>
<dbReference type="Proteomes" id="UP001432322">
    <property type="component" value="Unassembled WGS sequence"/>
</dbReference>
<accession>A0AAV5WW98</accession>
<evidence type="ECO:0000313" key="1">
    <source>
        <dbReference type="EMBL" id="GMT36646.1"/>
    </source>
</evidence>
<dbReference type="EMBL" id="BTSY01000007">
    <property type="protein sequence ID" value="GMT36646.1"/>
    <property type="molecule type" value="Genomic_DNA"/>
</dbReference>
<protein>
    <submittedName>
        <fullName evidence="1">Uncharacterized protein</fullName>
    </submittedName>
</protein>
<sequence>ECLVEFTHSAIYDEYDFEGQTKVEIGACSNTTRCALFVVLYNNLNYNSIYDNIQLSTESREYNTTLTELAALRDKTTRKIDPYFLADDLDKPDEKLWFFNNNEDGVTAPLVIYAIDISNWSHTSGVFDAIDIANGVARGKIVTVLSAQPFTVTVAGD</sequence>
<evidence type="ECO:0000313" key="2">
    <source>
        <dbReference type="Proteomes" id="UP001432322"/>
    </source>
</evidence>
<feature type="non-terminal residue" evidence="1">
    <location>
        <position position="1"/>
    </location>
</feature>